<dbReference type="Ensembl" id="ENSCSET00000001709.1">
    <property type="protein sequence ID" value="ENSCSEP00000001678.1"/>
    <property type="gene ID" value="ENSCSEG00000001133.1"/>
</dbReference>
<evidence type="ECO:0000256" key="7">
    <source>
        <dbReference type="ARBA" id="ARBA00022824"/>
    </source>
</evidence>
<evidence type="ECO:0000256" key="14">
    <source>
        <dbReference type="ARBA" id="ARBA00023180"/>
    </source>
</evidence>
<keyword evidence="9" id="KW-0442">Lipid degradation</keyword>
<proteinExistence type="inferred from homology"/>
<evidence type="ECO:0000256" key="20">
    <source>
        <dbReference type="ARBA" id="ARBA00047653"/>
    </source>
</evidence>
<dbReference type="InterPro" id="IPR029058">
    <property type="entry name" value="AB_hydrolase_fold"/>
</dbReference>
<keyword evidence="4" id="KW-1003">Cell membrane</keyword>
<comment type="catalytic activity">
    <reaction evidence="21">
        <text>a cholesterol ester + H2O = cholesterol + a fatty acid + H(+)</text>
        <dbReference type="Rhea" id="RHEA:36403"/>
        <dbReference type="ChEBI" id="CHEBI:15377"/>
        <dbReference type="ChEBI" id="CHEBI:15378"/>
        <dbReference type="ChEBI" id="CHEBI:16113"/>
        <dbReference type="ChEBI" id="CHEBI:17002"/>
        <dbReference type="ChEBI" id="CHEBI:28868"/>
    </reaction>
    <physiologicalReaction direction="left-to-right" evidence="21">
        <dbReference type="Rhea" id="RHEA:36404"/>
    </physiologicalReaction>
</comment>
<comment type="catalytic activity">
    <reaction evidence="15">
        <text>1-O-hexadecyl-2-acetyl-sn-glycerol + H2O = 1-O-hexadecyl-sn-glycerol + acetate + H(+)</text>
        <dbReference type="Rhea" id="RHEA:38563"/>
        <dbReference type="ChEBI" id="CHEBI:15377"/>
        <dbReference type="ChEBI" id="CHEBI:15378"/>
        <dbReference type="ChEBI" id="CHEBI:30089"/>
        <dbReference type="ChEBI" id="CHEBI:34115"/>
        <dbReference type="ChEBI" id="CHEBI:75936"/>
    </reaction>
    <physiologicalReaction direction="left-to-right" evidence="15">
        <dbReference type="Rhea" id="RHEA:38564"/>
    </physiologicalReaction>
</comment>
<evidence type="ECO:0000256" key="11">
    <source>
        <dbReference type="ARBA" id="ARBA00022989"/>
    </source>
</evidence>
<evidence type="ECO:0000256" key="13">
    <source>
        <dbReference type="ARBA" id="ARBA00023136"/>
    </source>
</evidence>
<dbReference type="Proteomes" id="UP000265120">
    <property type="component" value="Chromosome 3"/>
</dbReference>
<dbReference type="GO" id="GO:0016042">
    <property type="term" value="P:lipid catabolic process"/>
    <property type="evidence" value="ECO:0007669"/>
    <property type="project" value="UniProtKB-KW"/>
</dbReference>
<evidence type="ECO:0000256" key="3">
    <source>
        <dbReference type="ARBA" id="ARBA00010515"/>
    </source>
</evidence>
<feature type="domain" description="Alpha/beta hydrolase fold-3" evidence="26">
    <location>
        <begin position="332"/>
        <end position="394"/>
    </location>
</feature>
<organism evidence="27 28">
    <name type="scientific">Cynoglossus semilaevis</name>
    <name type="common">Tongue sole</name>
    <dbReference type="NCBI Taxonomy" id="244447"/>
    <lineage>
        <taxon>Eukaryota</taxon>
        <taxon>Metazoa</taxon>
        <taxon>Chordata</taxon>
        <taxon>Craniata</taxon>
        <taxon>Vertebrata</taxon>
        <taxon>Euteleostomi</taxon>
        <taxon>Actinopterygii</taxon>
        <taxon>Neopterygii</taxon>
        <taxon>Teleostei</taxon>
        <taxon>Neoteleostei</taxon>
        <taxon>Acanthomorphata</taxon>
        <taxon>Carangaria</taxon>
        <taxon>Pleuronectiformes</taxon>
        <taxon>Pleuronectoidei</taxon>
        <taxon>Cynoglossidae</taxon>
        <taxon>Cynoglossinae</taxon>
        <taxon>Cynoglossus</taxon>
    </lineage>
</organism>
<dbReference type="InterPro" id="IPR033140">
    <property type="entry name" value="Lipase_GDXG_put_SER_AS"/>
</dbReference>
<evidence type="ECO:0000256" key="9">
    <source>
        <dbReference type="ARBA" id="ARBA00022963"/>
    </source>
</evidence>
<sequence>VNSSLLTTNEKLRHHGDFVFPGLLLLVVSALLAASACFIYRPVPSGVSEPWKLMLLDACTRFMRTLGTVGHWLGLGSLVNTVSSRMMMADARSDADVTVVDTTLGGLPTRVFVAKSGEKLKRGVLYFHGGGWAYGSGREYRDSRRLPYRLYPEAVFPAQYNDALAAARAFLSPQVLEDYSMDPGRLGVSGDSAGGNLAAAVAAVTDGCDSLLSSQTGSDNSLSVKFKVQALIYPVLQALDFNTPSYVQNQNDCILSRPKMVQFWLWYLGGDLSLKPVLIANNHSSVEEPAVTADIRSRVDWTSLLPARVTQNFQLVVKEKGTPGVVDKLPGLMDVRAAPLLAESSVLSRAPKAYVMTCEFDVLRDDGLMYVRRLQDAGVPVTSDYLKDGFHGCISLSSIFNLGQRSEDSYVHWLQQNL</sequence>
<dbReference type="GO" id="GO:0005886">
    <property type="term" value="C:plasma membrane"/>
    <property type="evidence" value="ECO:0007669"/>
    <property type="project" value="UniProtKB-SubCell"/>
</dbReference>
<keyword evidence="13 25" id="KW-0472">Membrane</keyword>
<keyword evidence="6" id="KW-0378">Hydrolase</keyword>
<reference evidence="27" key="2">
    <citation type="submission" date="2025-08" db="UniProtKB">
        <authorList>
            <consortium name="Ensembl"/>
        </authorList>
    </citation>
    <scope>IDENTIFICATION</scope>
</reference>
<evidence type="ECO:0000256" key="22">
    <source>
        <dbReference type="ARBA" id="ARBA00049214"/>
    </source>
</evidence>
<dbReference type="Gene3D" id="3.40.50.1820">
    <property type="entry name" value="alpha/beta hydrolase"/>
    <property type="match status" value="1"/>
</dbReference>
<keyword evidence="12" id="KW-0443">Lipid metabolism</keyword>
<evidence type="ECO:0000256" key="24">
    <source>
        <dbReference type="PROSITE-ProRule" id="PRU10038"/>
    </source>
</evidence>
<feature type="active site" evidence="23 24">
    <location>
        <position position="192"/>
    </location>
</feature>
<dbReference type="EC" id="3.1.1.71" evidence="16"/>
<evidence type="ECO:0000313" key="28">
    <source>
        <dbReference type="Proteomes" id="UP000265120"/>
    </source>
</evidence>
<name>A0A3P8UEM1_CYNSE</name>
<feature type="transmembrane region" description="Helical" evidence="25">
    <location>
        <begin position="18"/>
        <end position="41"/>
    </location>
</feature>
<evidence type="ECO:0000256" key="18">
    <source>
        <dbReference type="ARBA" id="ARBA00044219"/>
    </source>
</evidence>
<dbReference type="PANTHER" id="PTHR48081">
    <property type="entry name" value="AB HYDROLASE SUPERFAMILY PROTEIN C4A8.06C"/>
    <property type="match status" value="1"/>
</dbReference>
<evidence type="ECO:0000256" key="10">
    <source>
        <dbReference type="ARBA" id="ARBA00022968"/>
    </source>
</evidence>
<evidence type="ECO:0000259" key="26">
    <source>
        <dbReference type="Pfam" id="PF07859"/>
    </source>
</evidence>
<evidence type="ECO:0000256" key="8">
    <source>
        <dbReference type="ARBA" id="ARBA00022848"/>
    </source>
</evidence>
<keyword evidence="8" id="KW-0492">Microsome</keyword>
<feature type="active site" evidence="23">
    <location>
        <position position="391"/>
    </location>
</feature>
<feature type="active site" evidence="23">
    <location>
        <position position="361"/>
    </location>
</feature>
<dbReference type="PANTHER" id="PTHR48081:SF29">
    <property type="entry name" value="NEUTRAL CHOLESTEROL ESTER HYDROLASE 1"/>
    <property type="match status" value="1"/>
</dbReference>
<feature type="domain" description="Alpha/beta hydrolase fold-3" evidence="26">
    <location>
        <begin position="124"/>
        <end position="277"/>
    </location>
</feature>
<accession>A0A3P8UEM1</accession>
<evidence type="ECO:0000256" key="12">
    <source>
        <dbReference type="ARBA" id="ARBA00023098"/>
    </source>
</evidence>
<comment type="similarity">
    <text evidence="3">Belongs to the 'GDXG' lipolytic enzyme family.</text>
</comment>
<dbReference type="InterPro" id="IPR017157">
    <property type="entry name" value="Arylacetamide_deacetylase"/>
</dbReference>
<comment type="subcellular location">
    <subcellularLocation>
        <location evidence="2">Cell membrane</location>
        <topology evidence="2">Single-pass type II membrane protein</topology>
    </subcellularLocation>
    <subcellularLocation>
        <location evidence="1">Microsome</location>
    </subcellularLocation>
</comment>
<keyword evidence="10" id="KW-0735">Signal-anchor</keyword>
<dbReference type="SUPFAM" id="SSF53474">
    <property type="entry name" value="alpha/beta-Hydrolases"/>
    <property type="match status" value="1"/>
</dbReference>
<dbReference type="InParanoid" id="A0A3P8UEM1"/>
<dbReference type="GO" id="GO:0047378">
    <property type="term" value="F:acetylalkylglycerol acetylhydrolase activity"/>
    <property type="evidence" value="ECO:0007669"/>
    <property type="project" value="UniProtKB-EC"/>
</dbReference>
<keyword evidence="28" id="KW-1185">Reference proteome</keyword>
<evidence type="ECO:0000256" key="6">
    <source>
        <dbReference type="ARBA" id="ARBA00022801"/>
    </source>
</evidence>
<reference evidence="27" key="3">
    <citation type="submission" date="2025-09" db="UniProtKB">
        <authorList>
            <consortium name="Ensembl"/>
        </authorList>
    </citation>
    <scope>IDENTIFICATION</scope>
</reference>
<evidence type="ECO:0000256" key="1">
    <source>
        <dbReference type="ARBA" id="ARBA00004144"/>
    </source>
</evidence>
<evidence type="ECO:0000256" key="21">
    <source>
        <dbReference type="ARBA" id="ARBA00048913"/>
    </source>
</evidence>
<evidence type="ECO:0000256" key="25">
    <source>
        <dbReference type="SAM" id="Phobius"/>
    </source>
</evidence>
<dbReference type="GeneTree" id="ENSGT00940000156699"/>
<evidence type="ECO:0000313" key="27">
    <source>
        <dbReference type="Ensembl" id="ENSCSEP00000001678.1"/>
    </source>
</evidence>
<dbReference type="STRING" id="244447.ENSCSEP00000001678"/>
<dbReference type="AlphaFoldDB" id="A0A3P8UEM1"/>
<comment type="catalytic activity">
    <reaction evidence="22">
        <text>a 1-O-alkyl-2-acetyl-sn-glycerol + H2O = a 1-O-alkyl-sn-glycerol + acetate + H(+)</text>
        <dbReference type="Rhea" id="RHEA:11552"/>
        <dbReference type="ChEBI" id="CHEBI:15377"/>
        <dbReference type="ChEBI" id="CHEBI:15378"/>
        <dbReference type="ChEBI" id="CHEBI:15850"/>
        <dbReference type="ChEBI" id="CHEBI:16291"/>
        <dbReference type="ChEBI" id="CHEBI:30089"/>
        <dbReference type="EC" id="3.1.1.71"/>
    </reaction>
    <physiologicalReaction direction="left-to-right" evidence="22">
        <dbReference type="Rhea" id="RHEA:11553"/>
    </physiologicalReaction>
</comment>
<keyword evidence="11 25" id="KW-1133">Transmembrane helix</keyword>
<keyword evidence="14" id="KW-0325">Glycoprotein</keyword>
<evidence type="ECO:0000256" key="15">
    <source>
        <dbReference type="ARBA" id="ARBA00023406"/>
    </source>
</evidence>
<dbReference type="InterPro" id="IPR013094">
    <property type="entry name" value="AB_hydrolase_3"/>
</dbReference>
<evidence type="ECO:0000256" key="4">
    <source>
        <dbReference type="ARBA" id="ARBA00022475"/>
    </source>
</evidence>
<protein>
    <recommendedName>
        <fullName evidence="17">Neutral cholesterol ester hydrolase 1</fullName>
        <ecNumber evidence="16">3.1.1.71</ecNumber>
    </recommendedName>
    <alternativeName>
        <fullName evidence="18">Acetylalkylglycerol acetylhydrolase</fullName>
    </alternativeName>
    <alternativeName>
        <fullName evidence="19">Arylacetamide deacetylase-like 1</fullName>
    </alternativeName>
</protein>
<evidence type="ECO:0000256" key="19">
    <source>
        <dbReference type="ARBA" id="ARBA00044256"/>
    </source>
</evidence>
<dbReference type="PIRSF" id="PIRSF037251">
    <property type="entry name" value="Arylacetamide_deacetylase"/>
    <property type="match status" value="1"/>
</dbReference>
<dbReference type="InterPro" id="IPR050300">
    <property type="entry name" value="GDXG_lipolytic_enzyme"/>
</dbReference>
<dbReference type="Pfam" id="PF07859">
    <property type="entry name" value="Abhydrolase_3"/>
    <property type="match status" value="2"/>
</dbReference>
<keyword evidence="7" id="KW-0256">Endoplasmic reticulum</keyword>
<dbReference type="PROSITE" id="PS01174">
    <property type="entry name" value="LIPASE_GDXG_SER"/>
    <property type="match status" value="1"/>
</dbReference>
<comment type="catalytic activity">
    <reaction evidence="20">
        <text>cholesteryl (9Z-octadecenoate) + H2O = cholesterol + (9Z)-octadecenoate + H(+)</text>
        <dbReference type="Rhea" id="RHEA:33875"/>
        <dbReference type="ChEBI" id="CHEBI:15377"/>
        <dbReference type="ChEBI" id="CHEBI:15378"/>
        <dbReference type="ChEBI" id="CHEBI:16113"/>
        <dbReference type="ChEBI" id="CHEBI:30823"/>
        <dbReference type="ChEBI" id="CHEBI:46898"/>
    </reaction>
    <physiologicalReaction direction="left-to-right" evidence="20">
        <dbReference type="Rhea" id="RHEA:33876"/>
    </physiologicalReaction>
</comment>
<reference evidence="27 28" key="1">
    <citation type="journal article" date="2014" name="Nat. Genet.">
        <title>Whole-genome sequence of a flatfish provides insights into ZW sex chromosome evolution and adaptation to a benthic lifestyle.</title>
        <authorList>
            <person name="Chen S."/>
            <person name="Zhang G."/>
            <person name="Shao C."/>
            <person name="Huang Q."/>
            <person name="Liu G."/>
            <person name="Zhang P."/>
            <person name="Song W."/>
            <person name="An N."/>
            <person name="Chalopin D."/>
            <person name="Volff J.N."/>
            <person name="Hong Y."/>
            <person name="Li Q."/>
            <person name="Sha Z."/>
            <person name="Zhou H."/>
            <person name="Xie M."/>
            <person name="Yu Q."/>
            <person name="Liu Y."/>
            <person name="Xiang H."/>
            <person name="Wang N."/>
            <person name="Wu K."/>
            <person name="Yang C."/>
            <person name="Zhou Q."/>
            <person name="Liao X."/>
            <person name="Yang L."/>
            <person name="Hu Q."/>
            <person name="Zhang J."/>
            <person name="Meng L."/>
            <person name="Jin L."/>
            <person name="Tian Y."/>
            <person name="Lian J."/>
            <person name="Yang J."/>
            <person name="Miao G."/>
            <person name="Liu S."/>
            <person name="Liang Z."/>
            <person name="Yan F."/>
            <person name="Li Y."/>
            <person name="Sun B."/>
            <person name="Zhang H."/>
            <person name="Zhang J."/>
            <person name="Zhu Y."/>
            <person name="Du M."/>
            <person name="Zhao Y."/>
            <person name="Schartl M."/>
            <person name="Tang Q."/>
            <person name="Wang J."/>
        </authorList>
    </citation>
    <scope>NUCLEOTIDE SEQUENCE</scope>
</reference>
<keyword evidence="5 25" id="KW-0812">Transmembrane</keyword>
<feature type="transmembrane region" description="Helical" evidence="25">
    <location>
        <begin position="61"/>
        <end position="82"/>
    </location>
</feature>
<evidence type="ECO:0000256" key="2">
    <source>
        <dbReference type="ARBA" id="ARBA00004401"/>
    </source>
</evidence>
<evidence type="ECO:0000256" key="16">
    <source>
        <dbReference type="ARBA" id="ARBA00044060"/>
    </source>
</evidence>
<evidence type="ECO:0000256" key="5">
    <source>
        <dbReference type="ARBA" id="ARBA00022692"/>
    </source>
</evidence>
<evidence type="ECO:0000256" key="23">
    <source>
        <dbReference type="PIRSR" id="PIRSR037251-1"/>
    </source>
</evidence>
<evidence type="ECO:0000256" key="17">
    <source>
        <dbReference type="ARBA" id="ARBA00044162"/>
    </source>
</evidence>